<organism evidence="2 3">
    <name type="scientific">Belliella aquatica</name>
    <dbReference type="NCBI Taxonomy" id="1323734"/>
    <lineage>
        <taxon>Bacteria</taxon>
        <taxon>Pseudomonadati</taxon>
        <taxon>Bacteroidota</taxon>
        <taxon>Cytophagia</taxon>
        <taxon>Cytophagales</taxon>
        <taxon>Cyclobacteriaceae</taxon>
        <taxon>Belliella</taxon>
    </lineage>
</organism>
<keyword evidence="1" id="KW-0812">Transmembrane</keyword>
<sequence>MDKGKILKHYFDRIGDKNFELDQVRRELESADFDDADIRWVVKQVDNEIQRRLFAGSSSNYKFELTGWGVIISLIGIILIFLTRLEVIDYSYGGWINYGVLLSGLSLFFTKKVKERTKKFRN</sequence>
<keyword evidence="1" id="KW-0472">Membrane</keyword>
<name>A0ABQ1N1U9_9BACT</name>
<protein>
    <recommendedName>
        <fullName evidence="4">DUF1707 domain-containing protein</fullName>
    </recommendedName>
</protein>
<feature type="transmembrane region" description="Helical" evidence="1">
    <location>
        <begin position="65"/>
        <end position="84"/>
    </location>
</feature>
<proteinExistence type="predicted"/>
<comment type="caution">
    <text evidence="2">The sequence shown here is derived from an EMBL/GenBank/DDBJ whole genome shotgun (WGS) entry which is preliminary data.</text>
</comment>
<accession>A0ABQ1N1U9</accession>
<reference evidence="3" key="1">
    <citation type="journal article" date="2019" name="Int. J. Syst. Evol. Microbiol.">
        <title>The Global Catalogue of Microorganisms (GCM) 10K type strain sequencing project: providing services to taxonomists for standard genome sequencing and annotation.</title>
        <authorList>
            <consortium name="The Broad Institute Genomics Platform"/>
            <consortium name="The Broad Institute Genome Sequencing Center for Infectious Disease"/>
            <person name="Wu L."/>
            <person name="Ma J."/>
        </authorList>
    </citation>
    <scope>NUCLEOTIDE SEQUENCE [LARGE SCALE GENOMIC DNA]</scope>
    <source>
        <strain evidence="3">CGMCC 1.12479</strain>
    </source>
</reference>
<keyword evidence="1" id="KW-1133">Transmembrane helix</keyword>
<dbReference type="EMBL" id="BMFD01000016">
    <property type="protein sequence ID" value="GGC51115.1"/>
    <property type="molecule type" value="Genomic_DNA"/>
</dbReference>
<dbReference type="Proteomes" id="UP000635885">
    <property type="component" value="Unassembled WGS sequence"/>
</dbReference>
<evidence type="ECO:0000313" key="3">
    <source>
        <dbReference type="Proteomes" id="UP000635885"/>
    </source>
</evidence>
<dbReference type="RefSeq" id="WP_188444121.1">
    <property type="nucleotide sequence ID" value="NZ_BMFD01000016.1"/>
</dbReference>
<feature type="transmembrane region" description="Helical" evidence="1">
    <location>
        <begin position="90"/>
        <end position="109"/>
    </location>
</feature>
<gene>
    <name evidence="2" type="ORF">GCM10010993_32050</name>
</gene>
<evidence type="ECO:0000256" key="1">
    <source>
        <dbReference type="SAM" id="Phobius"/>
    </source>
</evidence>
<keyword evidence="3" id="KW-1185">Reference proteome</keyword>
<evidence type="ECO:0000313" key="2">
    <source>
        <dbReference type="EMBL" id="GGC51115.1"/>
    </source>
</evidence>
<evidence type="ECO:0008006" key="4">
    <source>
        <dbReference type="Google" id="ProtNLM"/>
    </source>
</evidence>